<dbReference type="Pfam" id="PF05925">
    <property type="entry name" value="IpgD"/>
    <property type="match status" value="1"/>
</dbReference>
<dbReference type="EMBL" id="CP024769">
    <property type="protein sequence ID" value="QGY31952.1"/>
    <property type="molecule type" value="Genomic_DNA"/>
</dbReference>
<geneLocation type="plasmid" evidence="7">
    <name>pne1a</name>
</geneLocation>
<comment type="subcellular location">
    <subcellularLocation>
        <location evidence="1">Secreted</location>
    </subcellularLocation>
</comment>
<dbReference type="GO" id="GO:0016791">
    <property type="term" value="F:phosphatase activity"/>
    <property type="evidence" value="ECO:0007669"/>
    <property type="project" value="InterPro"/>
</dbReference>
<evidence type="ECO:0000256" key="4">
    <source>
        <dbReference type="ARBA" id="ARBA00022801"/>
    </source>
</evidence>
<reference evidence="6 7" key="1">
    <citation type="submission" date="2017-11" db="EMBL/GenBank/DDBJ databases">
        <title>Genome sequence of Pantoea cypripedii NE1.</title>
        <authorList>
            <person name="Nascimento F.X."/>
        </authorList>
    </citation>
    <scope>NUCLEOTIDE SEQUENCE [LARGE SCALE GENOMIC DNA]</scope>
    <source>
        <strain evidence="6 7">NE1</strain>
        <plasmid evidence="7">pne1a</plasmid>
    </source>
</reference>
<sequence length="526" mass="57447">MQDKLPFTSSHAPNPYLACPVRSETGGNISTPPRSVNALLAFQTDLLHTAECVMEKLKLDTNRLRSLPGLLKATESDIHMATKEQMNSAEKLHGKLIDHISSAFSNKHRFPLKDVKKIIKQEFKQAAIKKRNNINWEKINTTIEHGGLNYLSTLTPAGKMKLGSKDIFPTSYLDKGVCSSSNTDTQHATNLWMSEITVPDKEGHPETLFRGVRHGILSPYGLKKGDSARQAGALARAQEVITAALYTKPHLLTKALSGQEVSLDLVSTSLVTASSIGKEDAMLADQMYAWQSLTKQTPLSLTVRDEQGELKQIKVNLNVVAFNLGVNEVALKFNLGWSASDKYNAQALQQLLGPDLGASAQPGGMVGNYLKSNPVNGPKLLELSQQLRKIFTDKSHHHDGGEPYKAAQRIAMLAYEIGAVPCWNCKSGKDRTGMMDAEIKREVISQHQGKPLSKPGSPHSKGDQELFQEVLAKGGNAEIQVYNTGVAGNKVIKFLPLPGMNLSFNDRIGNSKILNDTQGLSPLVKS</sequence>
<dbReference type="Proteomes" id="UP000502005">
    <property type="component" value="Plasmid pNE1A"/>
</dbReference>
<dbReference type="PRINTS" id="PR01734">
    <property type="entry name" value="TYPE3OMBPROT"/>
</dbReference>
<accession>A0A6B9G529</accession>
<name>A0A6B9G529_PANCY</name>
<keyword evidence="3" id="KW-0964">Secreted</keyword>
<evidence type="ECO:0000313" key="7">
    <source>
        <dbReference type="Proteomes" id="UP000502005"/>
    </source>
</evidence>
<organism evidence="6 7">
    <name type="scientific">Pantoea cypripedii</name>
    <name type="common">Pectobacterium cypripedii</name>
    <name type="synonym">Erwinia cypripedii</name>
    <dbReference type="NCBI Taxonomy" id="55209"/>
    <lineage>
        <taxon>Bacteria</taxon>
        <taxon>Pseudomonadati</taxon>
        <taxon>Pseudomonadota</taxon>
        <taxon>Gammaproteobacteria</taxon>
        <taxon>Enterobacterales</taxon>
        <taxon>Erwiniaceae</taxon>
        <taxon>Pantoea</taxon>
    </lineage>
</organism>
<comment type="similarity">
    <text evidence="2">Belongs to the phosphatase IpgD/SopB family.</text>
</comment>
<evidence type="ECO:0000256" key="3">
    <source>
        <dbReference type="ARBA" id="ARBA00022525"/>
    </source>
</evidence>
<evidence type="ECO:0000313" key="6">
    <source>
        <dbReference type="EMBL" id="QGY31952.1"/>
    </source>
</evidence>
<gene>
    <name evidence="6" type="ORF">CUN67_21155</name>
</gene>
<dbReference type="AlphaFoldDB" id="A0A6B9G529"/>
<keyword evidence="4" id="KW-0378">Hydrolase</keyword>
<keyword evidence="6" id="KW-0614">Plasmid</keyword>
<proteinExistence type="inferred from homology"/>
<keyword evidence="5" id="KW-0843">Virulence</keyword>
<dbReference type="Gene3D" id="1.20.58.450">
    <property type="entry name" value="Cell division control protein 42 homolog"/>
    <property type="match status" value="1"/>
</dbReference>
<evidence type="ECO:0000256" key="1">
    <source>
        <dbReference type="ARBA" id="ARBA00004613"/>
    </source>
</evidence>
<protein>
    <submittedName>
        <fullName evidence="6">Inositol phosphatase</fullName>
    </submittedName>
</protein>
<dbReference type="InterPro" id="IPR008108">
    <property type="entry name" value="IpgD/SopB"/>
</dbReference>
<dbReference type="GO" id="GO:0005576">
    <property type="term" value="C:extracellular region"/>
    <property type="evidence" value="ECO:0007669"/>
    <property type="project" value="UniProtKB-SubCell"/>
</dbReference>
<evidence type="ECO:0000256" key="5">
    <source>
        <dbReference type="ARBA" id="ARBA00023026"/>
    </source>
</evidence>
<evidence type="ECO:0000256" key="2">
    <source>
        <dbReference type="ARBA" id="ARBA00009007"/>
    </source>
</evidence>